<keyword evidence="4" id="KW-1185">Reference proteome</keyword>
<feature type="compositionally biased region" description="Basic and acidic residues" evidence="1">
    <location>
        <begin position="1"/>
        <end position="12"/>
    </location>
</feature>
<accession>A0A811VHE5</accession>
<dbReference type="EMBL" id="CAJHJT010000056">
    <property type="protein sequence ID" value="CAD7013573.1"/>
    <property type="molecule type" value="Genomic_DNA"/>
</dbReference>
<dbReference type="Proteomes" id="UP000606786">
    <property type="component" value="Unassembled WGS sequence"/>
</dbReference>
<proteinExistence type="predicted"/>
<feature type="transmembrane region" description="Helical" evidence="2">
    <location>
        <begin position="60"/>
        <end position="77"/>
    </location>
</feature>
<evidence type="ECO:0000313" key="3">
    <source>
        <dbReference type="EMBL" id="CAD7013573.1"/>
    </source>
</evidence>
<protein>
    <submittedName>
        <fullName evidence="3">(Mediterranean fruit fly) hypothetical protein</fullName>
    </submittedName>
</protein>
<organism evidence="3 4">
    <name type="scientific">Ceratitis capitata</name>
    <name type="common">Mediterranean fruit fly</name>
    <name type="synonym">Tephritis capitata</name>
    <dbReference type="NCBI Taxonomy" id="7213"/>
    <lineage>
        <taxon>Eukaryota</taxon>
        <taxon>Metazoa</taxon>
        <taxon>Ecdysozoa</taxon>
        <taxon>Arthropoda</taxon>
        <taxon>Hexapoda</taxon>
        <taxon>Insecta</taxon>
        <taxon>Pterygota</taxon>
        <taxon>Neoptera</taxon>
        <taxon>Endopterygota</taxon>
        <taxon>Diptera</taxon>
        <taxon>Brachycera</taxon>
        <taxon>Muscomorpha</taxon>
        <taxon>Tephritoidea</taxon>
        <taxon>Tephritidae</taxon>
        <taxon>Ceratitis</taxon>
        <taxon>Ceratitis</taxon>
    </lineage>
</organism>
<reference evidence="3" key="1">
    <citation type="submission" date="2020-11" db="EMBL/GenBank/DDBJ databases">
        <authorList>
            <person name="Whitehead M."/>
        </authorList>
    </citation>
    <scope>NUCLEOTIDE SEQUENCE</scope>
    <source>
        <strain evidence="3">EGII</strain>
    </source>
</reference>
<keyword evidence="2" id="KW-1133">Transmembrane helix</keyword>
<gene>
    <name evidence="3" type="ORF">CCAP1982_LOCUS21629</name>
</gene>
<comment type="caution">
    <text evidence="3">The sequence shown here is derived from an EMBL/GenBank/DDBJ whole genome shotgun (WGS) entry which is preliminary data.</text>
</comment>
<name>A0A811VHE5_CERCA</name>
<keyword evidence="2" id="KW-0812">Transmembrane</keyword>
<evidence type="ECO:0000256" key="1">
    <source>
        <dbReference type="SAM" id="MobiDB-lite"/>
    </source>
</evidence>
<keyword evidence="2" id="KW-0472">Membrane</keyword>
<feature type="region of interest" description="Disordered" evidence="1">
    <location>
        <begin position="1"/>
        <end position="57"/>
    </location>
</feature>
<dbReference type="AlphaFoldDB" id="A0A811VHE5"/>
<feature type="compositionally biased region" description="Low complexity" evidence="1">
    <location>
        <begin position="26"/>
        <end position="46"/>
    </location>
</feature>
<sequence length="95" mass="10010">MAARQPCDRSQAEHALTVRSSKKTTKAQQATTMALTLTPAAQQAPLNSTANPTDRRRPKLARALLPLLLFCALPYALPLMRAGGGGGGGCLLVVR</sequence>
<evidence type="ECO:0000313" key="4">
    <source>
        <dbReference type="Proteomes" id="UP000606786"/>
    </source>
</evidence>
<evidence type="ECO:0000256" key="2">
    <source>
        <dbReference type="SAM" id="Phobius"/>
    </source>
</evidence>